<comment type="caution">
    <text evidence="2">The sequence shown here is derived from an EMBL/GenBank/DDBJ whole genome shotgun (WGS) entry which is preliminary data.</text>
</comment>
<dbReference type="Proteomes" id="UP000628710">
    <property type="component" value="Unassembled WGS sequence"/>
</dbReference>
<evidence type="ECO:0000313" key="2">
    <source>
        <dbReference type="EMBL" id="MBJ7536880.1"/>
    </source>
</evidence>
<accession>A0A934JIV7</accession>
<keyword evidence="1" id="KW-0732">Signal</keyword>
<dbReference type="GO" id="GO:0043448">
    <property type="term" value="P:alkane catabolic process"/>
    <property type="evidence" value="ECO:0007669"/>
    <property type="project" value="TreeGrafter"/>
</dbReference>
<name>A0A934JIV7_9GAMM</name>
<reference evidence="2" key="1">
    <citation type="submission" date="2020-12" db="EMBL/GenBank/DDBJ databases">
        <title>Marinomonas arctica sp. nov., a psychrotolerant bacterium isolated from the Arctic.</title>
        <authorList>
            <person name="Zhang Y."/>
        </authorList>
    </citation>
    <scope>NUCLEOTIDE SEQUENCE</scope>
    <source>
        <strain evidence="2">C1424</strain>
    </source>
</reference>
<dbReference type="AlphaFoldDB" id="A0A934JIV7"/>
<protein>
    <recommendedName>
        <fullName evidence="4">Lipoprotein with Yx(FWY)xxD motif</fullName>
    </recommendedName>
</protein>
<sequence length="143" mass="15683">MNIKTLMLTSLLSVIVLSACSSKGYAGGYANSTTYKANSVVSLVDTSIGKVFATANGKTLYTFKVDEEAKSHCYDGCSAIWIPFEAQKNAKTWGEFTVNKRDDGILQWAYKNQPLYTWSGDSKKGDTKGNGAKNVWFALLKNQ</sequence>
<evidence type="ECO:0000313" key="3">
    <source>
        <dbReference type="Proteomes" id="UP000628710"/>
    </source>
</evidence>
<keyword evidence="3" id="KW-1185">Reference proteome</keyword>
<dbReference type="Pfam" id="PF03640">
    <property type="entry name" value="Lipoprotein_15"/>
    <property type="match status" value="2"/>
</dbReference>
<gene>
    <name evidence="2" type="ORF">I8J31_04210</name>
</gene>
<dbReference type="EMBL" id="JAEMNX010000002">
    <property type="protein sequence ID" value="MBJ7536880.1"/>
    <property type="molecule type" value="Genomic_DNA"/>
</dbReference>
<evidence type="ECO:0008006" key="4">
    <source>
        <dbReference type="Google" id="ProtNLM"/>
    </source>
</evidence>
<feature type="chain" id="PRO_5036700655" description="Lipoprotein with Yx(FWY)xxD motif" evidence="1">
    <location>
        <begin position="27"/>
        <end position="143"/>
    </location>
</feature>
<dbReference type="InterPro" id="IPR005297">
    <property type="entry name" value="Lipoprotein_repeat"/>
</dbReference>
<proteinExistence type="predicted"/>
<dbReference type="PANTHER" id="PTHR39335">
    <property type="entry name" value="BLL4220 PROTEIN"/>
    <property type="match status" value="1"/>
</dbReference>
<organism evidence="2 3">
    <name type="scientific">Marinomonas transparens</name>
    <dbReference type="NCBI Taxonomy" id="2795388"/>
    <lineage>
        <taxon>Bacteria</taxon>
        <taxon>Pseudomonadati</taxon>
        <taxon>Pseudomonadota</taxon>
        <taxon>Gammaproteobacteria</taxon>
        <taxon>Oceanospirillales</taxon>
        <taxon>Oceanospirillaceae</taxon>
        <taxon>Marinomonas</taxon>
    </lineage>
</organism>
<feature type="signal peptide" evidence="1">
    <location>
        <begin position="1"/>
        <end position="26"/>
    </location>
</feature>
<dbReference type="RefSeq" id="WP_199467040.1">
    <property type="nucleotide sequence ID" value="NZ_JAEMNX010000002.1"/>
</dbReference>
<dbReference type="PROSITE" id="PS51257">
    <property type="entry name" value="PROKAR_LIPOPROTEIN"/>
    <property type="match status" value="1"/>
</dbReference>
<dbReference type="PANTHER" id="PTHR39335:SF1">
    <property type="entry name" value="BLL4220 PROTEIN"/>
    <property type="match status" value="1"/>
</dbReference>
<evidence type="ECO:0000256" key="1">
    <source>
        <dbReference type="SAM" id="SignalP"/>
    </source>
</evidence>